<evidence type="ECO:0000313" key="2">
    <source>
        <dbReference type="EMBL" id="KRX74921.1"/>
    </source>
</evidence>
<dbReference type="Proteomes" id="UP000054815">
    <property type="component" value="Unassembled WGS sequence"/>
</dbReference>
<organism evidence="2 3">
    <name type="scientific">Trichinella pseudospiralis</name>
    <name type="common">Parasitic roundworm</name>
    <dbReference type="NCBI Taxonomy" id="6337"/>
    <lineage>
        <taxon>Eukaryota</taxon>
        <taxon>Metazoa</taxon>
        <taxon>Ecdysozoa</taxon>
        <taxon>Nematoda</taxon>
        <taxon>Enoplea</taxon>
        <taxon>Dorylaimia</taxon>
        <taxon>Trichinellida</taxon>
        <taxon>Trichinellidae</taxon>
        <taxon>Trichinella</taxon>
    </lineage>
</organism>
<evidence type="ECO:0000256" key="1">
    <source>
        <dbReference type="SAM" id="MobiDB-lite"/>
    </source>
</evidence>
<name>A0A0V0WH95_TRIPS</name>
<dbReference type="AlphaFoldDB" id="A0A0V0WH95"/>
<evidence type="ECO:0000313" key="3">
    <source>
        <dbReference type="Proteomes" id="UP000054815"/>
    </source>
</evidence>
<gene>
    <name evidence="2" type="ORF">T4E_7724</name>
</gene>
<dbReference type="STRING" id="6337.A0A0V0WH95"/>
<protein>
    <submittedName>
        <fullName evidence="2">Uncharacterized protein</fullName>
    </submittedName>
</protein>
<dbReference type="EMBL" id="JYDU01001014">
    <property type="protein sequence ID" value="KRX74921.1"/>
    <property type="molecule type" value="Genomic_DNA"/>
</dbReference>
<feature type="region of interest" description="Disordered" evidence="1">
    <location>
        <begin position="1"/>
        <end position="35"/>
    </location>
</feature>
<proteinExistence type="predicted"/>
<accession>A0A0V0WH95</accession>
<sequence>MLLWSAMDNAHSITKSHHQADSEDPVSTSSSWTSLELPSLSVKEVATSSTDATPRQTCVRKAAINLRVSSASSNSSTASSEGNVD</sequence>
<reference evidence="2 3" key="1">
    <citation type="submission" date="2015-01" db="EMBL/GenBank/DDBJ databases">
        <title>Evolution of Trichinella species and genotypes.</title>
        <authorList>
            <person name="Korhonen P.K."/>
            <person name="Edoardo P."/>
            <person name="Giuseppe L.R."/>
            <person name="Gasser R.B."/>
        </authorList>
    </citation>
    <scope>NUCLEOTIDE SEQUENCE [LARGE SCALE GENOMIC DNA]</scope>
    <source>
        <strain evidence="2">ISS141</strain>
    </source>
</reference>
<feature type="compositionally biased region" description="Polar residues" evidence="1">
    <location>
        <begin position="25"/>
        <end position="35"/>
    </location>
</feature>
<comment type="caution">
    <text evidence="2">The sequence shown here is derived from an EMBL/GenBank/DDBJ whole genome shotgun (WGS) entry which is preliminary data.</text>
</comment>
<feature type="non-terminal residue" evidence="2">
    <location>
        <position position="85"/>
    </location>
</feature>